<evidence type="ECO:0000256" key="1">
    <source>
        <dbReference type="ARBA" id="ARBA00001927"/>
    </source>
</evidence>
<evidence type="ECO:0000256" key="5">
    <source>
        <dbReference type="ARBA" id="ARBA00011771"/>
    </source>
</evidence>
<dbReference type="GO" id="GO:0051539">
    <property type="term" value="F:4 iron, 4 sulfur cluster binding"/>
    <property type="evidence" value="ECO:0007669"/>
    <property type="project" value="UniProtKB-KW"/>
</dbReference>
<dbReference type="AlphaFoldDB" id="A0A3D8JBZ0"/>
<keyword evidence="6" id="KW-0004">4Fe-4S</keyword>
<evidence type="ECO:0000256" key="4">
    <source>
        <dbReference type="ARBA" id="ARBA00006605"/>
    </source>
</evidence>
<reference evidence="15 16" key="1">
    <citation type="submission" date="2018-04" db="EMBL/GenBank/DDBJ databases">
        <title>Novel Campyloabacter and Helicobacter Species and Strains.</title>
        <authorList>
            <person name="Mannion A.J."/>
            <person name="Shen Z."/>
            <person name="Fox J.G."/>
        </authorList>
    </citation>
    <scope>NUCLEOTIDE SEQUENCE [LARGE SCALE GENOMIC DNA]</scope>
    <source>
        <strain evidence="15 16">MIT 04-9362</strain>
    </source>
</reference>
<dbReference type="GO" id="GO:0051538">
    <property type="term" value="F:3 iron, 4 sulfur cluster binding"/>
    <property type="evidence" value="ECO:0007669"/>
    <property type="project" value="UniProtKB-KW"/>
</dbReference>
<evidence type="ECO:0000256" key="6">
    <source>
        <dbReference type="ARBA" id="ARBA00022485"/>
    </source>
</evidence>
<evidence type="ECO:0000259" key="13">
    <source>
        <dbReference type="Pfam" id="PF01058"/>
    </source>
</evidence>
<keyword evidence="7" id="KW-0479">Metal-binding</keyword>
<comment type="subunit">
    <text evidence="5">Heterodimer of a large and a small subunit.</text>
</comment>
<evidence type="ECO:0000259" key="14">
    <source>
        <dbReference type="Pfam" id="PF14720"/>
    </source>
</evidence>
<evidence type="ECO:0000256" key="8">
    <source>
        <dbReference type="ARBA" id="ARBA00022729"/>
    </source>
</evidence>
<dbReference type="EMBL" id="NXLX01000002">
    <property type="protein sequence ID" value="RDU74354.1"/>
    <property type="molecule type" value="Genomic_DNA"/>
</dbReference>
<feature type="domain" description="Cytochrome-c3 hydrogenase C-terminal" evidence="14">
    <location>
        <begin position="231"/>
        <end position="312"/>
    </location>
</feature>
<protein>
    <recommendedName>
        <fullName evidence="17">Oxidoreductase</fullName>
    </recommendedName>
</protein>
<comment type="caution">
    <text evidence="15">The sequence shown here is derived from an EMBL/GenBank/DDBJ whole genome shotgun (WGS) entry which is preliminary data.</text>
</comment>
<feature type="domain" description="NADH:ubiquinone oxidoreductase-like 20kDa subunit" evidence="13">
    <location>
        <begin position="68"/>
        <end position="209"/>
    </location>
</feature>
<dbReference type="InterPro" id="IPR037024">
    <property type="entry name" value="NiFe_Hase_small_N_sf"/>
</dbReference>
<dbReference type="GO" id="GO:0008901">
    <property type="term" value="F:ferredoxin hydrogenase activity"/>
    <property type="evidence" value="ECO:0007669"/>
    <property type="project" value="InterPro"/>
</dbReference>
<comment type="similarity">
    <text evidence="4">Belongs to the [NiFe]/[NiFeSe] hydrogenase small subunit family.</text>
</comment>
<dbReference type="PANTHER" id="PTHR30013:SF7">
    <property type="entry name" value="HYDROGENASE-2 SMALL CHAIN"/>
    <property type="match status" value="1"/>
</dbReference>
<dbReference type="GO" id="GO:0009061">
    <property type="term" value="P:anaerobic respiration"/>
    <property type="evidence" value="ECO:0007669"/>
    <property type="project" value="TreeGrafter"/>
</dbReference>
<gene>
    <name evidence="15" type="ORF">CQA57_01170</name>
</gene>
<comment type="cofactor">
    <cofactor evidence="1">
        <name>[3Fe-4S] cluster</name>
        <dbReference type="ChEBI" id="CHEBI:21137"/>
    </cofactor>
</comment>
<keyword evidence="10" id="KW-0408">Iron</keyword>
<dbReference type="PANTHER" id="PTHR30013">
    <property type="entry name" value="NIFE / NIFESE HYDROGENASE SMALL SUBUNIT FAMILY MEMBER"/>
    <property type="match status" value="1"/>
</dbReference>
<dbReference type="RefSeq" id="WP_115578409.1">
    <property type="nucleotide sequence ID" value="NZ_NXLX01000002.1"/>
</dbReference>
<name>A0A3D8JBZ0_9HELI</name>
<keyword evidence="12" id="KW-0003">3Fe-4S</keyword>
<dbReference type="GO" id="GO:0009375">
    <property type="term" value="C:ferredoxin hydrogenase complex"/>
    <property type="evidence" value="ECO:0007669"/>
    <property type="project" value="InterPro"/>
</dbReference>
<comment type="subcellular location">
    <subcellularLocation>
        <location evidence="3">Cell envelope</location>
    </subcellularLocation>
</comment>
<accession>A0A3D8JBZ0</accession>
<comment type="cofactor">
    <cofactor evidence="2">
        <name>[4Fe-4S] cluster</name>
        <dbReference type="ChEBI" id="CHEBI:49883"/>
    </cofactor>
</comment>
<keyword evidence="8" id="KW-0732">Signal</keyword>
<evidence type="ECO:0000256" key="10">
    <source>
        <dbReference type="ARBA" id="ARBA00023004"/>
    </source>
</evidence>
<dbReference type="GO" id="GO:0044569">
    <property type="term" value="C:[Ni-Fe] hydrogenase complex"/>
    <property type="evidence" value="ECO:0007669"/>
    <property type="project" value="TreeGrafter"/>
</dbReference>
<dbReference type="Proteomes" id="UP000256695">
    <property type="component" value="Unassembled WGS sequence"/>
</dbReference>
<evidence type="ECO:0000256" key="3">
    <source>
        <dbReference type="ARBA" id="ARBA00004196"/>
    </source>
</evidence>
<evidence type="ECO:0000256" key="9">
    <source>
        <dbReference type="ARBA" id="ARBA00023002"/>
    </source>
</evidence>
<dbReference type="OrthoDB" id="9766729at2"/>
<keyword evidence="16" id="KW-1185">Reference proteome</keyword>
<evidence type="ECO:0000313" key="16">
    <source>
        <dbReference type="Proteomes" id="UP000256695"/>
    </source>
</evidence>
<dbReference type="GO" id="GO:0009055">
    <property type="term" value="F:electron transfer activity"/>
    <property type="evidence" value="ECO:0007669"/>
    <property type="project" value="TreeGrafter"/>
</dbReference>
<dbReference type="GO" id="GO:0030313">
    <property type="term" value="C:cell envelope"/>
    <property type="evidence" value="ECO:0007669"/>
    <property type="project" value="UniProtKB-SubCell"/>
</dbReference>
<dbReference type="InterPro" id="IPR001821">
    <property type="entry name" value="NiFe_hydrogenase_ssu"/>
</dbReference>
<dbReference type="Pfam" id="PF14720">
    <property type="entry name" value="NiFe_hyd_SSU_C"/>
    <property type="match status" value="1"/>
</dbReference>
<evidence type="ECO:0008006" key="17">
    <source>
        <dbReference type="Google" id="ProtNLM"/>
    </source>
</evidence>
<proteinExistence type="inferred from homology"/>
<dbReference type="InterPro" id="IPR006137">
    <property type="entry name" value="NADH_UbQ_OxRdtase-like_20kDa"/>
</dbReference>
<keyword evidence="9" id="KW-0560">Oxidoreductase</keyword>
<evidence type="ECO:0000256" key="7">
    <source>
        <dbReference type="ARBA" id="ARBA00022723"/>
    </source>
</evidence>
<dbReference type="Pfam" id="PF01058">
    <property type="entry name" value="Oxidored_q6"/>
    <property type="match status" value="1"/>
</dbReference>
<organism evidence="15 16">
    <name type="scientific">Helicobacter anseris</name>
    <dbReference type="NCBI Taxonomy" id="375926"/>
    <lineage>
        <taxon>Bacteria</taxon>
        <taxon>Pseudomonadati</taxon>
        <taxon>Campylobacterota</taxon>
        <taxon>Epsilonproteobacteria</taxon>
        <taxon>Campylobacterales</taxon>
        <taxon>Helicobacteraceae</taxon>
        <taxon>Helicobacter</taxon>
    </lineage>
</organism>
<dbReference type="InterPro" id="IPR037148">
    <property type="entry name" value="NiFe-Hase_small_C_sf"/>
</dbReference>
<dbReference type="Gene3D" id="3.40.50.700">
    <property type="entry name" value="NADH:ubiquinone oxidoreductase-like, 20kDa subunit"/>
    <property type="match status" value="1"/>
</dbReference>
<evidence type="ECO:0000256" key="2">
    <source>
        <dbReference type="ARBA" id="ARBA00001966"/>
    </source>
</evidence>
<dbReference type="InterPro" id="IPR027394">
    <property type="entry name" value="Cytochrome-c3_hydrogenase_C"/>
</dbReference>
<dbReference type="NCBIfam" id="TIGR00391">
    <property type="entry name" value="hydA"/>
    <property type="match status" value="1"/>
</dbReference>
<dbReference type="Gene3D" id="4.10.480.10">
    <property type="entry name" value="Cytochrome-c3 hydrogenase, C-terminal domain"/>
    <property type="match status" value="1"/>
</dbReference>
<keyword evidence="11" id="KW-0411">Iron-sulfur</keyword>
<dbReference type="GO" id="GO:0046872">
    <property type="term" value="F:metal ion binding"/>
    <property type="evidence" value="ECO:0007669"/>
    <property type="project" value="UniProtKB-KW"/>
</dbReference>
<evidence type="ECO:0000313" key="15">
    <source>
        <dbReference type="EMBL" id="RDU74354.1"/>
    </source>
</evidence>
<dbReference type="GO" id="GO:0016020">
    <property type="term" value="C:membrane"/>
    <property type="evidence" value="ECO:0007669"/>
    <property type="project" value="TreeGrafter"/>
</dbReference>
<dbReference type="PRINTS" id="PR00614">
    <property type="entry name" value="NIHGNASESMLL"/>
</dbReference>
<evidence type="ECO:0000256" key="12">
    <source>
        <dbReference type="ARBA" id="ARBA00023291"/>
    </source>
</evidence>
<evidence type="ECO:0000256" key="11">
    <source>
        <dbReference type="ARBA" id="ARBA00023014"/>
    </source>
</evidence>
<dbReference type="SUPFAM" id="SSF56770">
    <property type="entry name" value="HydA/Nqo6-like"/>
    <property type="match status" value="1"/>
</dbReference>
<sequence length="543" mass="60748">MEELQAIVENQILDIKKRGEVFQKEISKEFVDTFVKTLKLPNTLSDSIVELLSIKKRTSVIWLSLSECTGCTESFLRNEIPGFDSLIFDVISLDYHEVLSAGAGFSARKNIQDALATGEYILVVEGSVCIKEEYFATFGAEAMSGKEELRHLAEHALMVFGVGTCSSFGGVQAAAPNPTKTEGIESLIGCELVNIPGCPPSDINIVMNLLYAIIFKKAPELDALKRPLWAYGKTVHDSCERKAKFESGDFVQTFDDEKMQEGYCLYKVGCKGPYAYNNCPKVKFNSKTSWPIQAGHGCIACSEPNFWDDFGVYEEPMKKQFAYFAKAPKLGDIKETTQNIQDLYANMQDDVVGVFFDTKQSAIIYQGKNILQANIDINPKNFLENLAKKSKLTGRLVENYQTYFKQLYDKNMQYSSDAMLSNNLADTMTLTHFLLSSDEEKEPALRVIKEAISFPFIQISDMDFSVKIQDEKIVIDVLKGMRLPLCYILGGLEYDGIAYGVLASLCKSIREGIGKFFIDTKINHVILGGNLTQNPLVQNWLAK</sequence>